<keyword evidence="4" id="KW-1185">Reference proteome</keyword>
<dbReference type="Proteomes" id="UP000290545">
    <property type="component" value="Unassembled WGS sequence"/>
</dbReference>
<proteinExistence type="predicted"/>
<evidence type="ECO:0000313" key="4">
    <source>
        <dbReference type="Proteomes" id="UP000290545"/>
    </source>
</evidence>
<dbReference type="AlphaFoldDB" id="A0A4Q1DAV2"/>
<feature type="signal peptide" evidence="1">
    <location>
        <begin position="1"/>
        <end position="21"/>
    </location>
</feature>
<evidence type="ECO:0000259" key="2">
    <source>
        <dbReference type="Pfam" id="PF19783"/>
    </source>
</evidence>
<name>A0A4Q1DAV2_9BACT</name>
<keyword evidence="1" id="KW-0732">Signal</keyword>
<comment type="caution">
    <text evidence="3">The sequence shown here is derived from an EMBL/GenBank/DDBJ whole genome shotgun (WGS) entry which is preliminary data.</text>
</comment>
<feature type="chain" id="PRO_5020231948" description="DUF6268 domain-containing protein" evidence="1">
    <location>
        <begin position="22"/>
        <end position="292"/>
    </location>
</feature>
<evidence type="ECO:0000256" key="1">
    <source>
        <dbReference type="SAM" id="SignalP"/>
    </source>
</evidence>
<dbReference type="Pfam" id="PF19783">
    <property type="entry name" value="DUF6268"/>
    <property type="match status" value="1"/>
</dbReference>
<dbReference type="RefSeq" id="WP_129001446.1">
    <property type="nucleotide sequence ID" value="NZ_SDHZ01000001.1"/>
</dbReference>
<dbReference type="InterPro" id="IPR046235">
    <property type="entry name" value="DUF6268"/>
</dbReference>
<sequence>MYKLLITLFLSALLPVAGMRAQQLPVFSIDYNSSTLKNDSVKGALKGLQASLNIPLIHSSGNTFGTRIQYQSARFSGLTSRLNEQLSGLDLHVFLQRKWDEKHQLYLFAQVGAYSDFKDLDTKDFRFLLGARYLVKHSDKLSTGWGLAYARQFFGHQINPFIAINYAFTPRLKLSGLLPIRPVLTYEINDRISWVNEINGNVESYRLSASVHNNAFIQYSGWKVKSTCRYLVGKHHRFSAGLGFSRQSTAFFNDDAQNNWKIFTINLSQKNAPVETLKTKGLLFSLGYDFVL</sequence>
<dbReference type="EMBL" id="SDHZ01000001">
    <property type="protein sequence ID" value="RXK85693.1"/>
    <property type="molecule type" value="Genomic_DNA"/>
</dbReference>
<evidence type="ECO:0000313" key="3">
    <source>
        <dbReference type="EMBL" id="RXK85693.1"/>
    </source>
</evidence>
<accession>A0A4Q1DAV2</accession>
<gene>
    <name evidence="3" type="ORF">ESB13_02440</name>
</gene>
<protein>
    <recommendedName>
        <fullName evidence="2">DUF6268 domain-containing protein</fullName>
    </recommendedName>
</protein>
<feature type="domain" description="DUF6268" evidence="2">
    <location>
        <begin position="41"/>
        <end position="254"/>
    </location>
</feature>
<reference evidence="3 4" key="1">
    <citation type="submission" date="2019-01" db="EMBL/GenBank/DDBJ databases">
        <title>Filimonas sp. strain TTM-71.</title>
        <authorList>
            <person name="Chen W.-M."/>
        </authorList>
    </citation>
    <scope>NUCLEOTIDE SEQUENCE [LARGE SCALE GENOMIC DNA]</scope>
    <source>
        <strain evidence="3 4">TTM-71</strain>
    </source>
</reference>
<organism evidence="3 4">
    <name type="scientific">Filimonas effusa</name>
    <dbReference type="NCBI Taxonomy" id="2508721"/>
    <lineage>
        <taxon>Bacteria</taxon>
        <taxon>Pseudomonadati</taxon>
        <taxon>Bacteroidota</taxon>
        <taxon>Chitinophagia</taxon>
        <taxon>Chitinophagales</taxon>
        <taxon>Chitinophagaceae</taxon>
        <taxon>Filimonas</taxon>
    </lineage>
</organism>
<dbReference type="OrthoDB" id="1488805at2"/>